<gene>
    <name evidence="1" type="ORF">E0L32_000435</name>
</gene>
<dbReference type="GeneID" id="41967882"/>
<organism evidence="1 2">
    <name type="scientific">Thyridium curvatum</name>
    <dbReference type="NCBI Taxonomy" id="1093900"/>
    <lineage>
        <taxon>Eukaryota</taxon>
        <taxon>Fungi</taxon>
        <taxon>Dikarya</taxon>
        <taxon>Ascomycota</taxon>
        <taxon>Pezizomycotina</taxon>
        <taxon>Sordariomycetes</taxon>
        <taxon>Sordariomycetidae</taxon>
        <taxon>Thyridiales</taxon>
        <taxon>Thyridiaceae</taxon>
        <taxon>Thyridium</taxon>
    </lineage>
</organism>
<comment type="caution">
    <text evidence="1">The sequence shown here is derived from an EMBL/GenBank/DDBJ whole genome shotgun (WGS) entry which is preliminary data.</text>
</comment>
<dbReference type="InParanoid" id="A0A507BAE7"/>
<reference evidence="1 2" key="1">
    <citation type="submission" date="2019-06" db="EMBL/GenBank/DDBJ databases">
        <title>Draft genome sequence of the filamentous fungus Phialemoniopsis curvata isolated from diesel fuel.</title>
        <authorList>
            <person name="Varaljay V.A."/>
            <person name="Lyon W.J."/>
            <person name="Crouch A.L."/>
            <person name="Drake C.E."/>
            <person name="Hollomon J.M."/>
            <person name="Nadeau L.J."/>
            <person name="Nunn H.S."/>
            <person name="Stevenson B.S."/>
            <person name="Bojanowski C.L."/>
            <person name="Crookes-Goodson W.J."/>
        </authorList>
    </citation>
    <scope>NUCLEOTIDE SEQUENCE [LARGE SCALE GENOMIC DNA]</scope>
    <source>
        <strain evidence="1 2">D216</strain>
    </source>
</reference>
<dbReference type="AlphaFoldDB" id="A0A507BAE7"/>
<dbReference type="EMBL" id="SKBQ01000002">
    <property type="protein sequence ID" value="TPX14041.1"/>
    <property type="molecule type" value="Genomic_DNA"/>
</dbReference>
<evidence type="ECO:0000313" key="1">
    <source>
        <dbReference type="EMBL" id="TPX14041.1"/>
    </source>
</evidence>
<dbReference type="RefSeq" id="XP_030995752.1">
    <property type="nucleotide sequence ID" value="XM_031138758.1"/>
</dbReference>
<dbReference type="Proteomes" id="UP000319257">
    <property type="component" value="Unassembled WGS sequence"/>
</dbReference>
<sequence>MSPAQRRESALEILPSFRLVQTGHSLVGSVPATCAVEAVAADLCLLLMKNVTTQPVIKAAIGMPTPSPTFSAVESSEPVEELELLDVVIAPTGDVVVSGALVCVVVKDGMLGDGAIDNDWVSVGLDEELELDDSGRAVVMLPWSSRNTPLPDWQH</sequence>
<proteinExistence type="predicted"/>
<evidence type="ECO:0000313" key="2">
    <source>
        <dbReference type="Proteomes" id="UP000319257"/>
    </source>
</evidence>
<accession>A0A507BAE7</accession>
<name>A0A507BAE7_9PEZI</name>
<keyword evidence="2" id="KW-1185">Reference proteome</keyword>
<protein>
    <submittedName>
        <fullName evidence="1">Uncharacterized protein</fullName>
    </submittedName>
</protein>